<dbReference type="GO" id="GO:0003724">
    <property type="term" value="F:RNA helicase activity"/>
    <property type="evidence" value="ECO:0007669"/>
    <property type="project" value="TreeGrafter"/>
</dbReference>
<dbReference type="Proteomes" id="UP000631114">
    <property type="component" value="Unassembled WGS sequence"/>
</dbReference>
<evidence type="ECO:0000313" key="7">
    <source>
        <dbReference type="EMBL" id="KAF9592532.1"/>
    </source>
</evidence>
<dbReference type="GO" id="GO:0005524">
    <property type="term" value="F:ATP binding"/>
    <property type="evidence" value="ECO:0007669"/>
    <property type="project" value="UniProtKB-KW"/>
</dbReference>
<dbReference type="InterPro" id="IPR050079">
    <property type="entry name" value="DEAD_box_RNA_helicase"/>
</dbReference>
<accession>A0A835H689</accession>
<evidence type="ECO:0000256" key="3">
    <source>
        <dbReference type="ARBA" id="ARBA00022801"/>
    </source>
</evidence>
<dbReference type="InterPro" id="IPR027417">
    <property type="entry name" value="P-loop_NTPase"/>
</dbReference>
<sequence>MWGMVGRRIGFGASLYVRHSIKWIHPAVSASRFNLPPALLSPCLREFNTFFQKDSPIRAWERSFSSVSGNYSGSPQELEISKLGLSNDLEASLTSGLKKRNGSEVTRIHINHLKPIQSVVFTPAMEGRHIIAQASEGAGKTLAYGIPIINKISKLIYENRLNDRPPRQVNPLALVLSPNRRLALNVRKVFHQAARELRTVCVDGDRHLGVYVDHYWHMCIETCLHNGCDIVVGSPGRVAEVLEEKQLSLSEVKFVVLDDVDRMDDEGSDKEVEDILNSVPPEAQTMIFGASLPKWISRLKEKHLKNPLEEEELNLDKYRKEEGAFLFNVCISLNHWLYNFPGN</sequence>
<dbReference type="InterPro" id="IPR011545">
    <property type="entry name" value="DEAD/DEAH_box_helicase_dom"/>
</dbReference>
<evidence type="ECO:0000256" key="2">
    <source>
        <dbReference type="ARBA" id="ARBA00022741"/>
    </source>
</evidence>
<dbReference type="PROSITE" id="PS51192">
    <property type="entry name" value="HELICASE_ATP_BIND_1"/>
    <property type="match status" value="1"/>
</dbReference>
<dbReference type="GO" id="GO:0016787">
    <property type="term" value="F:hydrolase activity"/>
    <property type="evidence" value="ECO:0007669"/>
    <property type="project" value="UniProtKB-KW"/>
</dbReference>
<evidence type="ECO:0000256" key="5">
    <source>
        <dbReference type="ARBA" id="ARBA00022840"/>
    </source>
</evidence>
<dbReference type="Gene3D" id="3.40.50.300">
    <property type="entry name" value="P-loop containing nucleotide triphosphate hydrolases"/>
    <property type="match status" value="1"/>
</dbReference>
<dbReference type="InterPro" id="IPR044742">
    <property type="entry name" value="DEAD/DEAH_RhlB"/>
</dbReference>
<reference evidence="7 8" key="1">
    <citation type="submission" date="2020-10" db="EMBL/GenBank/DDBJ databases">
        <title>The Coptis chinensis genome and diversification of protoberbering-type alkaloids.</title>
        <authorList>
            <person name="Wang B."/>
            <person name="Shu S."/>
            <person name="Song C."/>
            <person name="Liu Y."/>
        </authorList>
    </citation>
    <scope>NUCLEOTIDE SEQUENCE [LARGE SCALE GENOMIC DNA]</scope>
    <source>
        <strain evidence="7">HL-2020</strain>
        <tissue evidence="7">Leaf</tissue>
    </source>
</reference>
<dbReference type="SMART" id="SM00487">
    <property type="entry name" value="DEXDc"/>
    <property type="match status" value="1"/>
</dbReference>
<dbReference type="Pfam" id="PF00270">
    <property type="entry name" value="DEAD"/>
    <property type="match status" value="1"/>
</dbReference>
<keyword evidence="2" id="KW-0547">Nucleotide-binding</keyword>
<dbReference type="EMBL" id="JADFTS010000008">
    <property type="protein sequence ID" value="KAF9592532.1"/>
    <property type="molecule type" value="Genomic_DNA"/>
</dbReference>
<evidence type="ECO:0000313" key="8">
    <source>
        <dbReference type="Proteomes" id="UP000631114"/>
    </source>
</evidence>
<dbReference type="SUPFAM" id="SSF52540">
    <property type="entry name" value="P-loop containing nucleoside triphosphate hydrolases"/>
    <property type="match status" value="1"/>
</dbReference>
<dbReference type="CDD" id="cd00268">
    <property type="entry name" value="DEADc"/>
    <property type="match status" value="1"/>
</dbReference>
<keyword evidence="4" id="KW-0347">Helicase</keyword>
<evidence type="ECO:0000256" key="4">
    <source>
        <dbReference type="ARBA" id="ARBA00022806"/>
    </source>
</evidence>
<gene>
    <name evidence="7" type="ORF">IFM89_015226</name>
</gene>
<proteinExistence type="inferred from homology"/>
<evidence type="ECO:0000259" key="6">
    <source>
        <dbReference type="PROSITE" id="PS51192"/>
    </source>
</evidence>
<evidence type="ECO:0000256" key="1">
    <source>
        <dbReference type="ARBA" id="ARBA00006517"/>
    </source>
</evidence>
<dbReference type="AlphaFoldDB" id="A0A835H689"/>
<dbReference type="GO" id="GO:0005829">
    <property type="term" value="C:cytosol"/>
    <property type="evidence" value="ECO:0007669"/>
    <property type="project" value="TreeGrafter"/>
</dbReference>
<protein>
    <recommendedName>
        <fullName evidence="6">Helicase ATP-binding domain-containing protein</fullName>
    </recommendedName>
</protein>
<name>A0A835H689_9MAGN</name>
<organism evidence="7 8">
    <name type="scientific">Coptis chinensis</name>
    <dbReference type="NCBI Taxonomy" id="261450"/>
    <lineage>
        <taxon>Eukaryota</taxon>
        <taxon>Viridiplantae</taxon>
        <taxon>Streptophyta</taxon>
        <taxon>Embryophyta</taxon>
        <taxon>Tracheophyta</taxon>
        <taxon>Spermatophyta</taxon>
        <taxon>Magnoliopsida</taxon>
        <taxon>Ranunculales</taxon>
        <taxon>Ranunculaceae</taxon>
        <taxon>Coptidoideae</taxon>
        <taxon>Coptis</taxon>
    </lineage>
</organism>
<dbReference type="PANTHER" id="PTHR47959:SF1">
    <property type="entry name" value="ATP-DEPENDENT RNA HELICASE DBPA"/>
    <property type="match status" value="1"/>
</dbReference>
<dbReference type="GO" id="GO:0003676">
    <property type="term" value="F:nucleic acid binding"/>
    <property type="evidence" value="ECO:0007669"/>
    <property type="project" value="InterPro"/>
</dbReference>
<dbReference type="InterPro" id="IPR014001">
    <property type="entry name" value="Helicase_ATP-bd"/>
</dbReference>
<keyword evidence="8" id="KW-1185">Reference proteome</keyword>
<keyword evidence="3" id="KW-0378">Hydrolase</keyword>
<comment type="similarity">
    <text evidence="1">Belongs to the DEAD box helicase family. DDX21/DDX50 subfamily.</text>
</comment>
<keyword evidence="5" id="KW-0067">ATP-binding</keyword>
<feature type="domain" description="Helicase ATP-binding" evidence="6">
    <location>
        <begin position="121"/>
        <end position="310"/>
    </location>
</feature>
<dbReference type="PANTHER" id="PTHR47959">
    <property type="entry name" value="ATP-DEPENDENT RNA HELICASE RHLE-RELATED"/>
    <property type="match status" value="1"/>
</dbReference>
<comment type="caution">
    <text evidence="7">The sequence shown here is derived from an EMBL/GenBank/DDBJ whole genome shotgun (WGS) entry which is preliminary data.</text>
</comment>